<name>A0A1F5ISF7_9BACT</name>
<evidence type="ECO:0000256" key="2">
    <source>
        <dbReference type="ARBA" id="ARBA00002988"/>
    </source>
</evidence>
<evidence type="ECO:0000256" key="4">
    <source>
        <dbReference type="ARBA" id="ARBA00007837"/>
    </source>
</evidence>
<dbReference type="UniPathway" id="UPA00138"/>
<reference evidence="19 20" key="1">
    <citation type="journal article" date="2016" name="Nat. Commun.">
        <title>Thousands of microbial genomes shed light on interconnected biogeochemical processes in an aquifer system.</title>
        <authorList>
            <person name="Anantharaman K."/>
            <person name="Brown C.T."/>
            <person name="Hug L.A."/>
            <person name="Sharon I."/>
            <person name="Castelle C.J."/>
            <person name="Probst A.J."/>
            <person name="Thomas B.C."/>
            <person name="Singh A."/>
            <person name="Wilkins M.J."/>
            <person name="Karaoz U."/>
            <person name="Brodie E.L."/>
            <person name="Williams K.H."/>
            <person name="Hubbard S.S."/>
            <person name="Banfield J.F."/>
        </authorList>
    </citation>
    <scope>NUCLEOTIDE SEQUENCE [LARGE SCALE GENOMIC DNA]</scope>
</reference>
<dbReference type="NCBIfam" id="NF005057">
    <property type="entry name" value="PRK06464.1"/>
    <property type="match status" value="1"/>
</dbReference>
<evidence type="ECO:0000259" key="16">
    <source>
        <dbReference type="Pfam" id="PF00391"/>
    </source>
</evidence>
<dbReference type="Gene3D" id="3.20.20.60">
    <property type="entry name" value="Phosphoenolpyruvate-binding domains"/>
    <property type="match status" value="1"/>
</dbReference>
<dbReference type="EMBL" id="MFCR01000003">
    <property type="protein sequence ID" value="OGE19293.1"/>
    <property type="molecule type" value="Genomic_DNA"/>
</dbReference>
<comment type="similarity">
    <text evidence="4 15">Belongs to the PEP-utilizing enzyme family.</text>
</comment>
<evidence type="ECO:0000256" key="12">
    <source>
        <dbReference type="ARBA" id="ARBA00022842"/>
    </source>
</evidence>
<dbReference type="SUPFAM" id="SSF52009">
    <property type="entry name" value="Phosphohistidine domain"/>
    <property type="match status" value="1"/>
</dbReference>
<comment type="cofactor">
    <cofactor evidence="1 15">
        <name>Mg(2+)</name>
        <dbReference type="ChEBI" id="CHEBI:18420"/>
    </cofactor>
</comment>
<evidence type="ECO:0000256" key="11">
    <source>
        <dbReference type="ARBA" id="ARBA00022840"/>
    </source>
</evidence>
<evidence type="ECO:0000256" key="6">
    <source>
        <dbReference type="ARBA" id="ARBA00021623"/>
    </source>
</evidence>
<dbReference type="InterPro" id="IPR040442">
    <property type="entry name" value="Pyrv_kinase-like_dom_sf"/>
</dbReference>
<dbReference type="PIRSF" id="PIRSF000854">
    <property type="entry name" value="PEP_synthase"/>
    <property type="match status" value="1"/>
</dbReference>
<evidence type="ECO:0000256" key="15">
    <source>
        <dbReference type="PIRNR" id="PIRNR000854"/>
    </source>
</evidence>
<keyword evidence="9 15" id="KW-0547">Nucleotide-binding</keyword>
<comment type="caution">
    <text evidence="19">The sequence shown here is derived from an EMBL/GenBank/DDBJ whole genome shotgun (WGS) entry which is preliminary data.</text>
</comment>
<evidence type="ECO:0000259" key="18">
    <source>
        <dbReference type="Pfam" id="PF02896"/>
    </source>
</evidence>
<comment type="function">
    <text evidence="2 15">Catalyzes the phosphorylation of pyruvate to phosphoenolpyruvate.</text>
</comment>
<dbReference type="GO" id="GO:0008986">
    <property type="term" value="F:pyruvate, water dikinase activity"/>
    <property type="evidence" value="ECO:0007669"/>
    <property type="project" value="UniProtKB-EC"/>
</dbReference>
<keyword evidence="19" id="KW-0670">Pyruvate</keyword>
<evidence type="ECO:0000256" key="14">
    <source>
        <dbReference type="ARBA" id="ARBA00047700"/>
    </source>
</evidence>
<evidence type="ECO:0000256" key="1">
    <source>
        <dbReference type="ARBA" id="ARBA00001946"/>
    </source>
</evidence>
<evidence type="ECO:0000256" key="8">
    <source>
        <dbReference type="ARBA" id="ARBA00022723"/>
    </source>
</evidence>
<keyword evidence="12 15" id="KW-0460">Magnesium</keyword>
<dbReference type="FunFam" id="3.30.1490.20:FF:000010">
    <property type="entry name" value="Phosphoenolpyruvate synthase"/>
    <property type="match status" value="1"/>
</dbReference>
<gene>
    <name evidence="19" type="ORF">A2871_00365</name>
</gene>
<dbReference type="InterPro" id="IPR000121">
    <property type="entry name" value="PEP_util_C"/>
</dbReference>
<evidence type="ECO:0000313" key="20">
    <source>
        <dbReference type="Proteomes" id="UP000176336"/>
    </source>
</evidence>
<dbReference type="InterPro" id="IPR008279">
    <property type="entry name" value="PEP-util_enz_mobile_dom"/>
</dbReference>
<dbReference type="PANTHER" id="PTHR43030">
    <property type="entry name" value="PHOSPHOENOLPYRUVATE SYNTHASE"/>
    <property type="match status" value="1"/>
</dbReference>
<keyword evidence="11 15" id="KW-0067">ATP-binding</keyword>
<dbReference type="PROSITE" id="PS00742">
    <property type="entry name" value="PEP_ENZYMES_2"/>
    <property type="match status" value="1"/>
</dbReference>
<comment type="pathway">
    <text evidence="3 15">Carbohydrate biosynthesis; gluconeogenesis.</text>
</comment>
<feature type="domain" description="PEP-utilising enzyme mobile" evidence="16">
    <location>
        <begin position="396"/>
        <end position="465"/>
    </location>
</feature>
<dbReference type="InterPro" id="IPR023151">
    <property type="entry name" value="PEP_util_CS"/>
</dbReference>
<keyword evidence="8 15" id="KW-0479">Metal-binding</keyword>
<proteinExistence type="inferred from homology"/>
<protein>
    <recommendedName>
        <fullName evidence="6 15">Phosphoenolpyruvate synthase</fullName>
        <shortName evidence="15">PEP synthase</shortName>
        <ecNumber evidence="5 15">2.7.9.2</ecNumber>
    </recommendedName>
    <alternativeName>
        <fullName evidence="13 15">Pyruvate, water dikinase</fullName>
    </alternativeName>
</protein>
<keyword evidence="10 15" id="KW-0418">Kinase</keyword>
<dbReference type="GO" id="GO:0005524">
    <property type="term" value="F:ATP binding"/>
    <property type="evidence" value="ECO:0007669"/>
    <property type="project" value="UniProtKB-KW"/>
</dbReference>
<dbReference type="SUPFAM" id="SSF56059">
    <property type="entry name" value="Glutathione synthetase ATP-binding domain-like"/>
    <property type="match status" value="1"/>
</dbReference>
<evidence type="ECO:0000313" key="19">
    <source>
        <dbReference type="EMBL" id="OGE19293.1"/>
    </source>
</evidence>
<dbReference type="GO" id="GO:0006094">
    <property type="term" value="P:gluconeogenesis"/>
    <property type="evidence" value="ECO:0007669"/>
    <property type="project" value="UniProtKB-UniPathway"/>
</dbReference>
<dbReference type="Gene3D" id="3.30.470.20">
    <property type="entry name" value="ATP-grasp fold, B domain"/>
    <property type="match status" value="1"/>
</dbReference>
<evidence type="ECO:0000256" key="13">
    <source>
        <dbReference type="ARBA" id="ARBA00033470"/>
    </source>
</evidence>
<dbReference type="Pfam" id="PF01326">
    <property type="entry name" value="PPDK_N"/>
    <property type="match status" value="1"/>
</dbReference>
<dbReference type="PROSITE" id="PS00370">
    <property type="entry name" value="PEP_ENZYMES_PHOS_SITE"/>
    <property type="match status" value="1"/>
</dbReference>
<evidence type="ECO:0000256" key="10">
    <source>
        <dbReference type="ARBA" id="ARBA00022777"/>
    </source>
</evidence>
<comment type="catalytic activity">
    <reaction evidence="14 15">
        <text>pyruvate + ATP + H2O = phosphoenolpyruvate + AMP + phosphate + 2 H(+)</text>
        <dbReference type="Rhea" id="RHEA:11364"/>
        <dbReference type="ChEBI" id="CHEBI:15361"/>
        <dbReference type="ChEBI" id="CHEBI:15377"/>
        <dbReference type="ChEBI" id="CHEBI:15378"/>
        <dbReference type="ChEBI" id="CHEBI:30616"/>
        <dbReference type="ChEBI" id="CHEBI:43474"/>
        <dbReference type="ChEBI" id="CHEBI:58702"/>
        <dbReference type="ChEBI" id="CHEBI:456215"/>
        <dbReference type="EC" id="2.7.9.2"/>
    </reaction>
</comment>
<evidence type="ECO:0000256" key="5">
    <source>
        <dbReference type="ARBA" id="ARBA00011996"/>
    </source>
</evidence>
<dbReference type="EC" id="2.7.9.2" evidence="5 15"/>
<evidence type="ECO:0000256" key="9">
    <source>
        <dbReference type="ARBA" id="ARBA00022741"/>
    </source>
</evidence>
<sequence length="804" mass="89017">MFRIFNRPKKNHISQDKQFIKLFEEVDISNVSEVGGKNASLGEMIQAFRNLGINIPGGFVVTAGAYKYFLSQTGLDDYIKKGLTGLNTKNLDDLARRGLSIREKIKSTEFPDDLKIAIKEAFAKAEKKYGRGADFAVRSSATAEDLPGASFAGEHETFLNVRGESDIEVAIKKAMASLFTNRAISYRVDKGFDHLKVYLSVGVQKMARSDLGCSGVMFSLDTETGFPGTVLINGSWGLGEMIVQGEVTPDEFLVFKKTSAVIGKKLGSKIKKMIYGKDKPTEIVETSEKEQQSFTLSDKEILTLASWGMKIEEHYSNKNGKWTPMDMEWAKDGSDGKLYIIQARPETIHAERNFSIIREYIREESGVEIVKGSSVGNKISTGKARIIFDPKDITSFEEGEVLITRMTDPDWEPIMKIASAIVTDQGGRTSHAAIVSRELGIPAIVGCKNATAKIKTGDPVTVDCSGEEGIVFQGELKFKVAEKNVKNLPETKTHIMMNIATPETAFEKSFLPNKGVGLAREEFIIASDIGIHPLTLINYASLPKDIKDSVDGKTAGFPNKRQFYIDRLAYGIAKISASFYPNPVIVRFSDFKTNEYRSLLGGSLYEPVEENPMIGFRGASRYYSNDFAPAFMLEIEALKKVIGEMGLTNTAVMVPFCRTPEEGRRVLKLLETQGLTKKRYKDLKIYVMCEIPANVILADKFLDIFDGMSIGSNDLTQLTLGIDRDGNEKIKGIANENDPAVKELISQVIRKCKARGKYIGICGQAPSDYPDFVEFLIKEGIDSISLNPDTLVQTTLAVHKLEQK</sequence>
<dbReference type="NCBIfam" id="TIGR01418">
    <property type="entry name" value="PEP_synth"/>
    <property type="match status" value="1"/>
</dbReference>
<organism evidence="19 20">
    <name type="scientific">Candidatus Daviesbacteria bacterium RIFCSPHIGHO2_01_FULL_41_23</name>
    <dbReference type="NCBI Taxonomy" id="1797764"/>
    <lineage>
        <taxon>Bacteria</taxon>
        <taxon>Candidatus Daviesiibacteriota</taxon>
    </lineage>
</organism>
<dbReference type="InterPro" id="IPR013815">
    <property type="entry name" value="ATP_grasp_subdomain_1"/>
</dbReference>
<accession>A0A1F5ISF7</accession>
<dbReference type="InterPro" id="IPR015813">
    <property type="entry name" value="Pyrv/PenolPyrv_kinase-like_dom"/>
</dbReference>
<dbReference type="InterPro" id="IPR036637">
    <property type="entry name" value="Phosphohistidine_dom_sf"/>
</dbReference>
<dbReference type="AlphaFoldDB" id="A0A1F5ISF7"/>
<keyword evidence="7 15" id="KW-0808">Transferase</keyword>
<dbReference type="PANTHER" id="PTHR43030:SF1">
    <property type="entry name" value="PHOSPHOENOLPYRUVATE SYNTHASE"/>
    <property type="match status" value="1"/>
</dbReference>
<dbReference type="Proteomes" id="UP000176336">
    <property type="component" value="Unassembled WGS sequence"/>
</dbReference>
<dbReference type="InterPro" id="IPR002192">
    <property type="entry name" value="PPDK_AMP/ATP-bd"/>
</dbReference>
<evidence type="ECO:0000256" key="3">
    <source>
        <dbReference type="ARBA" id="ARBA00004742"/>
    </source>
</evidence>
<feature type="domain" description="Pyruvate phosphate dikinase AMP/ATP-binding" evidence="17">
    <location>
        <begin position="32"/>
        <end position="359"/>
    </location>
</feature>
<dbReference type="Pfam" id="PF00391">
    <property type="entry name" value="PEP-utilizers"/>
    <property type="match status" value="1"/>
</dbReference>
<dbReference type="Pfam" id="PF02896">
    <property type="entry name" value="PEP-utilizers_C"/>
    <property type="match status" value="1"/>
</dbReference>
<dbReference type="Gene3D" id="3.30.1490.20">
    <property type="entry name" value="ATP-grasp fold, A domain"/>
    <property type="match status" value="1"/>
</dbReference>
<feature type="domain" description="PEP-utilising enzyme C-terminal" evidence="18">
    <location>
        <begin position="486"/>
        <end position="801"/>
    </location>
</feature>
<dbReference type="SUPFAM" id="SSF51621">
    <property type="entry name" value="Phosphoenolpyruvate/pyruvate domain"/>
    <property type="match status" value="1"/>
</dbReference>
<dbReference type="InterPro" id="IPR006319">
    <property type="entry name" value="PEP_synth"/>
</dbReference>
<dbReference type="Gene3D" id="3.50.30.10">
    <property type="entry name" value="Phosphohistidine domain"/>
    <property type="match status" value="1"/>
</dbReference>
<dbReference type="InterPro" id="IPR018274">
    <property type="entry name" value="PEP_util_AS"/>
</dbReference>
<evidence type="ECO:0000259" key="17">
    <source>
        <dbReference type="Pfam" id="PF01326"/>
    </source>
</evidence>
<evidence type="ECO:0000256" key="7">
    <source>
        <dbReference type="ARBA" id="ARBA00022679"/>
    </source>
</evidence>
<dbReference type="GO" id="GO:0046872">
    <property type="term" value="F:metal ion binding"/>
    <property type="evidence" value="ECO:0007669"/>
    <property type="project" value="UniProtKB-KW"/>
</dbReference>